<reference evidence="2 3" key="1">
    <citation type="submission" date="2017-01" db="EMBL/GenBank/DDBJ databases">
        <authorList>
            <person name="Mah S.A."/>
            <person name="Swanson W.J."/>
            <person name="Moy G.W."/>
            <person name="Vacquier V.D."/>
        </authorList>
    </citation>
    <scope>NUCLEOTIDE SEQUENCE [LARGE SCALE GENOMIC DNA]</scope>
    <source>
        <strain evidence="2 3">M9</strain>
    </source>
</reference>
<organism evidence="2 3">
    <name type="scientific">Ectothiorhodosinus mongolicus</name>
    <dbReference type="NCBI Taxonomy" id="233100"/>
    <lineage>
        <taxon>Bacteria</taxon>
        <taxon>Pseudomonadati</taxon>
        <taxon>Pseudomonadota</taxon>
        <taxon>Gammaproteobacteria</taxon>
        <taxon>Chromatiales</taxon>
        <taxon>Ectothiorhodospiraceae</taxon>
        <taxon>Ectothiorhodosinus</taxon>
    </lineage>
</organism>
<feature type="transmembrane region" description="Helical" evidence="1">
    <location>
        <begin position="331"/>
        <end position="364"/>
    </location>
</feature>
<protein>
    <recommendedName>
        <fullName evidence="4">O-Antigen ligase</fullName>
    </recommendedName>
</protein>
<feature type="transmembrane region" description="Helical" evidence="1">
    <location>
        <begin position="109"/>
        <end position="133"/>
    </location>
</feature>
<accession>A0A1R3VR15</accession>
<keyword evidence="1" id="KW-0472">Membrane</keyword>
<keyword evidence="1" id="KW-1133">Transmembrane helix</keyword>
<feature type="transmembrane region" description="Helical" evidence="1">
    <location>
        <begin position="198"/>
        <end position="218"/>
    </location>
</feature>
<feature type="transmembrane region" description="Helical" evidence="1">
    <location>
        <begin position="163"/>
        <end position="192"/>
    </location>
</feature>
<dbReference type="Proteomes" id="UP000223759">
    <property type="component" value="Unassembled WGS sequence"/>
</dbReference>
<feature type="transmembrane region" description="Helical" evidence="1">
    <location>
        <begin position="24"/>
        <end position="44"/>
    </location>
</feature>
<feature type="transmembrane region" description="Helical" evidence="1">
    <location>
        <begin position="80"/>
        <end position="97"/>
    </location>
</feature>
<keyword evidence="3" id="KW-1185">Reference proteome</keyword>
<sequence>MNIIPISLAALVPFSYYSHHGLRVAPFGVLLVYVFLFLYQIFCSRFSSFLVYRNRYILSCSYIILMFAIISLAVSGNAQFITSYLLFLTFLLWPFLLRKKDFNYKNYNHIIKIYVIGVIFCAVGVLFQVYSFFILGNEVFRVALFGGGRIAFSFLWKDFSFLSLYFVSAIPLVFIIFSRWISIFVSVLLLVASVLTSARTGIAALILFCFFYLIYALFRSTVTGTLSKNSIFLGISIFIIVGFLVFVLSAIGVRQVTLASTGRVESVMQAIHYWMAFPLFGSWMDPVRYDSGTIPHHILTYSLVMGGLVFSSLFFLWLFSAYHIIFSKNKFIFYSIVIALLGFNFIPSFFSAYFLAFLFSLSIFYGQVYRNISY</sequence>
<evidence type="ECO:0000313" key="2">
    <source>
        <dbReference type="EMBL" id="SIT67231.1"/>
    </source>
</evidence>
<dbReference type="AlphaFoldDB" id="A0A1R3VR15"/>
<feature type="transmembrane region" description="Helical" evidence="1">
    <location>
        <begin position="139"/>
        <end position="156"/>
    </location>
</feature>
<dbReference type="STRING" id="233100.SAMN05216526_0799"/>
<gene>
    <name evidence="2" type="ORF">SAMN05216526_0799</name>
</gene>
<evidence type="ECO:0000313" key="3">
    <source>
        <dbReference type="Proteomes" id="UP000223759"/>
    </source>
</evidence>
<feature type="transmembrane region" description="Helical" evidence="1">
    <location>
        <begin position="230"/>
        <end position="251"/>
    </location>
</feature>
<evidence type="ECO:0008006" key="4">
    <source>
        <dbReference type="Google" id="ProtNLM"/>
    </source>
</evidence>
<feature type="transmembrane region" description="Helical" evidence="1">
    <location>
        <begin position="56"/>
        <end position="74"/>
    </location>
</feature>
<name>A0A1R3VR15_9GAMM</name>
<evidence type="ECO:0000256" key="1">
    <source>
        <dbReference type="SAM" id="Phobius"/>
    </source>
</evidence>
<dbReference type="EMBL" id="FTPK01000001">
    <property type="protein sequence ID" value="SIT67231.1"/>
    <property type="molecule type" value="Genomic_DNA"/>
</dbReference>
<proteinExistence type="predicted"/>
<keyword evidence="1" id="KW-0812">Transmembrane</keyword>
<feature type="transmembrane region" description="Helical" evidence="1">
    <location>
        <begin position="299"/>
        <end position="325"/>
    </location>
</feature>